<dbReference type="InterPro" id="IPR004177">
    <property type="entry name" value="DDHD_dom"/>
</dbReference>
<dbReference type="InterPro" id="IPR055555">
    <property type="entry name" value="PA-PLA1_DUF7131"/>
</dbReference>
<dbReference type="EMBL" id="ML977323">
    <property type="protein sequence ID" value="KAF2115430.1"/>
    <property type="molecule type" value="Genomic_DNA"/>
</dbReference>
<dbReference type="Proteomes" id="UP000799770">
    <property type="component" value="Unassembled WGS sequence"/>
</dbReference>
<feature type="region of interest" description="Disordered" evidence="1">
    <location>
        <begin position="132"/>
        <end position="158"/>
    </location>
</feature>
<evidence type="ECO:0000313" key="4">
    <source>
        <dbReference type="Proteomes" id="UP000799770"/>
    </source>
</evidence>
<evidence type="ECO:0000256" key="1">
    <source>
        <dbReference type="SAM" id="MobiDB-lite"/>
    </source>
</evidence>
<dbReference type="GO" id="GO:0005737">
    <property type="term" value="C:cytoplasm"/>
    <property type="evidence" value="ECO:0007669"/>
    <property type="project" value="TreeGrafter"/>
</dbReference>
<dbReference type="Pfam" id="PF02862">
    <property type="entry name" value="DDHD"/>
    <property type="match status" value="1"/>
</dbReference>
<dbReference type="AlphaFoldDB" id="A0A6A5Z7P4"/>
<feature type="compositionally biased region" description="Polar residues" evidence="1">
    <location>
        <begin position="146"/>
        <end position="158"/>
    </location>
</feature>
<feature type="compositionally biased region" description="Basic and acidic residues" evidence="1">
    <location>
        <begin position="442"/>
        <end position="464"/>
    </location>
</feature>
<evidence type="ECO:0000313" key="3">
    <source>
        <dbReference type="EMBL" id="KAF2115430.1"/>
    </source>
</evidence>
<feature type="region of interest" description="Disordered" evidence="1">
    <location>
        <begin position="869"/>
        <end position="891"/>
    </location>
</feature>
<accession>A0A6A5Z7P4</accession>
<sequence length="1000" mass="111702">MSAPDKQGFLSAGINAFSPWGSRSATPKPPQTPKSQEDEGRETASAAGLGTQRGGDHIISHRHWLSQKKYPSDCPQLAVRWFHSVDVPKRKPFAATPQPSDKPAARPRKWIAFSSGDSQAIETAFQKLADEADTPEQKRDMLSPLSPAQGTTTQETSTRVPVNEDYLFNVEIETRELAPAYWLGPVYEVKRGTWFTPDGEPCDENLASQLEEGYLKIKPWRFEKPTEKQSASQPRTRPLSMNVKVDDNYRKLLGHRNSTSNPVTPKASLENLRGAASKDQDGSPIDQPADASSPDDVPRTYRLFGAHMNSVVTYQDESTAWMLTDDFMSRMGSTLYQRFAGGAHYAGTKFIRGWADPVKKKDAKATTQDKAETKDADRPVTPSLAYGDDDGKRPTTSGSDTASEGEHERSQSPGETRRRNLERQMSSLITSSQTKDPEDQEEQIRKRDEREMREDYKDQDKSEQNREIEHLLLVTHGIGQRLGQRMESVNFVHDVNTMRKSFKAVYSNSPDLQALNSEVEQEKKNSRIQVLPICWRHMLDFPQQSLKHNRKEHDLGDIDFEDHEYPSLEDITVEGVPAVRNLLTDLALDILLYQSPAYKGHISRIVVKECNRIYQLFKERNPNFKGKVSLVGHSLGSAIMFDLLCQQKDKRRTQSQSSKSRRATEDSLKLDFEVEDFYALGSPIGLFQMLKGRTIAARPTASYQPPETPADPLDDPFSPESQSKNDRTFDITTSSPSCKQIFNIFHPTDPISYRIEPLISPAMSALKAQPLPYTKKGIFGAPAAQGLTGIGARVGQGVTEFWTSVSSGIASGLLNRSLGITGSDAIQMSTDLTRGQRSARPLSVGASTGITAGAVGGPDEPARATIHEERKRRLGEEPIAPGTEGEHPPTLIDNEIQTLFAGFQKRRKSQQSDDGRDLERTLEWQELEERSRRLKKEESKVRALNGNGRVDYSIQEGAFDISLLASIASHLSYWADEDVSHFMISQLLARHRVFKGKTAE</sequence>
<feature type="region of interest" description="Disordered" evidence="1">
    <location>
        <begin position="224"/>
        <end position="244"/>
    </location>
</feature>
<organism evidence="3 4">
    <name type="scientific">Lophiotrema nucula</name>
    <dbReference type="NCBI Taxonomy" id="690887"/>
    <lineage>
        <taxon>Eukaryota</taxon>
        <taxon>Fungi</taxon>
        <taxon>Dikarya</taxon>
        <taxon>Ascomycota</taxon>
        <taxon>Pezizomycotina</taxon>
        <taxon>Dothideomycetes</taxon>
        <taxon>Pleosporomycetidae</taxon>
        <taxon>Pleosporales</taxon>
        <taxon>Lophiotremataceae</taxon>
        <taxon>Lophiotrema</taxon>
    </lineage>
</organism>
<dbReference type="PROSITE" id="PS51043">
    <property type="entry name" value="DDHD"/>
    <property type="match status" value="1"/>
</dbReference>
<dbReference type="PANTHER" id="PTHR23509:SF10">
    <property type="entry name" value="LD21067P"/>
    <property type="match status" value="1"/>
</dbReference>
<dbReference type="InterPro" id="IPR029058">
    <property type="entry name" value="AB_hydrolase_fold"/>
</dbReference>
<dbReference type="Pfam" id="PF23463">
    <property type="entry name" value="WWE_2"/>
    <property type="match status" value="1"/>
</dbReference>
<evidence type="ECO:0000259" key="2">
    <source>
        <dbReference type="PROSITE" id="PS51043"/>
    </source>
</evidence>
<dbReference type="Pfam" id="PF23465">
    <property type="entry name" value="DUF7131"/>
    <property type="match status" value="1"/>
</dbReference>
<keyword evidence="4" id="KW-1185">Reference proteome</keyword>
<proteinExistence type="predicted"/>
<dbReference type="OrthoDB" id="431378at2759"/>
<name>A0A6A5Z7P4_9PLEO</name>
<feature type="domain" description="DDHD" evidence="2">
    <location>
        <begin position="670"/>
        <end position="989"/>
    </location>
</feature>
<dbReference type="SUPFAM" id="SSF53474">
    <property type="entry name" value="alpha/beta-Hydrolases"/>
    <property type="match status" value="1"/>
</dbReference>
<dbReference type="InterPro" id="IPR057826">
    <property type="entry name" value="WWE_C20G8.02"/>
</dbReference>
<protein>
    <submittedName>
        <fullName evidence="3">DDHD domain-containing protein</fullName>
    </submittedName>
</protein>
<feature type="region of interest" description="Disordered" evidence="1">
    <location>
        <begin position="273"/>
        <end position="298"/>
    </location>
</feature>
<dbReference type="GO" id="GO:0046872">
    <property type="term" value="F:metal ion binding"/>
    <property type="evidence" value="ECO:0007669"/>
    <property type="project" value="InterPro"/>
</dbReference>
<feature type="region of interest" description="Disordered" evidence="1">
    <location>
        <begin position="357"/>
        <end position="464"/>
    </location>
</feature>
<dbReference type="GO" id="GO:0004620">
    <property type="term" value="F:phospholipase activity"/>
    <property type="evidence" value="ECO:0007669"/>
    <property type="project" value="TreeGrafter"/>
</dbReference>
<feature type="region of interest" description="Disordered" evidence="1">
    <location>
        <begin position="700"/>
        <end position="727"/>
    </location>
</feature>
<feature type="compositionally biased region" description="Polar residues" evidence="1">
    <location>
        <begin position="423"/>
        <end position="434"/>
    </location>
</feature>
<dbReference type="InterPro" id="IPR058055">
    <property type="entry name" value="PA-PLA1"/>
</dbReference>
<dbReference type="SMART" id="SM01127">
    <property type="entry name" value="DDHD"/>
    <property type="match status" value="1"/>
</dbReference>
<feature type="compositionally biased region" description="Basic and acidic residues" evidence="1">
    <location>
        <begin position="404"/>
        <end position="422"/>
    </location>
</feature>
<reference evidence="3" key="1">
    <citation type="journal article" date="2020" name="Stud. Mycol.">
        <title>101 Dothideomycetes genomes: a test case for predicting lifestyles and emergence of pathogens.</title>
        <authorList>
            <person name="Haridas S."/>
            <person name="Albert R."/>
            <person name="Binder M."/>
            <person name="Bloem J."/>
            <person name="Labutti K."/>
            <person name="Salamov A."/>
            <person name="Andreopoulos B."/>
            <person name="Baker S."/>
            <person name="Barry K."/>
            <person name="Bills G."/>
            <person name="Bluhm B."/>
            <person name="Cannon C."/>
            <person name="Castanera R."/>
            <person name="Culley D."/>
            <person name="Daum C."/>
            <person name="Ezra D."/>
            <person name="Gonzalez J."/>
            <person name="Henrissat B."/>
            <person name="Kuo A."/>
            <person name="Liang C."/>
            <person name="Lipzen A."/>
            <person name="Lutzoni F."/>
            <person name="Magnuson J."/>
            <person name="Mondo S."/>
            <person name="Nolan M."/>
            <person name="Ohm R."/>
            <person name="Pangilinan J."/>
            <person name="Park H.-J."/>
            <person name="Ramirez L."/>
            <person name="Alfaro M."/>
            <person name="Sun H."/>
            <person name="Tritt A."/>
            <person name="Yoshinaga Y."/>
            <person name="Zwiers L.-H."/>
            <person name="Turgeon B."/>
            <person name="Goodwin S."/>
            <person name="Spatafora J."/>
            <person name="Crous P."/>
            <person name="Grigoriev I."/>
        </authorList>
    </citation>
    <scope>NUCLEOTIDE SEQUENCE</scope>
    <source>
        <strain evidence="3">CBS 627.86</strain>
    </source>
</reference>
<feature type="region of interest" description="Disordered" evidence="1">
    <location>
        <begin position="1"/>
        <end position="55"/>
    </location>
</feature>
<gene>
    <name evidence="3" type="ORF">BDV96DRAFT_575462</name>
</gene>
<feature type="compositionally biased region" description="Basic and acidic residues" evidence="1">
    <location>
        <begin position="357"/>
        <end position="378"/>
    </location>
</feature>
<dbReference type="PANTHER" id="PTHR23509">
    <property type="entry name" value="PA-PL1 PHOSPHOLIPASE FAMILY"/>
    <property type="match status" value="1"/>
</dbReference>